<dbReference type="PANTHER" id="PTHR30349:SF64">
    <property type="entry name" value="PROPHAGE INTEGRASE INTD-RELATED"/>
    <property type="match status" value="1"/>
</dbReference>
<gene>
    <name evidence="8" type="ORF">QFF56_02800</name>
</gene>
<dbReference type="SUPFAM" id="SSF56349">
    <property type="entry name" value="DNA breaking-rejoining enzymes"/>
    <property type="match status" value="1"/>
</dbReference>
<keyword evidence="2" id="KW-0229">DNA integration</keyword>
<protein>
    <submittedName>
        <fullName evidence="8">Tyrosine-type recombinase/integrase</fullName>
    </submittedName>
</protein>
<proteinExistence type="inferred from homology"/>
<dbReference type="Pfam" id="PF14659">
    <property type="entry name" value="Phage_int_SAM_3"/>
    <property type="match status" value="1"/>
</dbReference>
<keyword evidence="3 5" id="KW-0238">DNA-binding</keyword>
<dbReference type="Pfam" id="PF14657">
    <property type="entry name" value="Arm-DNA-bind_4"/>
    <property type="match status" value="1"/>
</dbReference>
<evidence type="ECO:0000259" key="7">
    <source>
        <dbReference type="PROSITE" id="PS51900"/>
    </source>
</evidence>
<dbReference type="GO" id="GO:0015074">
    <property type="term" value="P:DNA integration"/>
    <property type="evidence" value="ECO:0007669"/>
    <property type="project" value="UniProtKB-KW"/>
</dbReference>
<evidence type="ECO:0000256" key="1">
    <source>
        <dbReference type="ARBA" id="ARBA00008857"/>
    </source>
</evidence>
<dbReference type="InterPro" id="IPR002104">
    <property type="entry name" value="Integrase_catalytic"/>
</dbReference>
<dbReference type="Proteomes" id="UP001238155">
    <property type="component" value="Chromosome"/>
</dbReference>
<sequence length="375" mass="43609">MATFRKHGKGWQVRVSWYDDDGKRHYTSKAGFKTKTDAKAYALELEQKKQNGAIANKNISLVGYYKEWFDTYKKDKVAPITADRYNNIYRLLKKNFGTKKLDKITRREYQLFINDFGSDHAPDTVKKTNSIIRSCIKSAMIDKLLTDDFTQNIELKWNEAKKMTVDYLSVQEIQLLSKTIQQRLDPRYTSYYMLLTAIYTGMRLQEIAALRWEDINFNWHTIDINKAWNYKQHKLTKTKTKSSVRIIKINSILLDALAELKENGTDFVFENSAGTIPTSNGVNKTLRHVLAEAGINRPNYHFHSLRHSHVALLLYYGVELYPISKRLGHSNMNITAQKYAYLIDELKQKSDNQIVDLLDNLDTKKSVPDRTKNSI</sequence>
<feature type="domain" description="Tyr recombinase" evidence="6">
    <location>
        <begin position="163"/>
        <end position="352"/>
    </location>
</feature>
<dbReference type="CDD" id="cd01189">
    <property type="entry name" value="INT_ICEBs1_C_like"/>
    <property type="match status" value="1"/>
</dbReference>
<dbReference type="PROSITE" id="PS51900">
    <property type="entry name" value="CB"/>
    <property type="match status" value="1"/>
</dbReference>
<reference evidence="8" key="1">
    <citation type="submission" date="2023-04" db="EMBL/GenBank/DDBJ databases">
        <title>Four porcine-derived lactic acid bacteria strains analyses and their evaluation as potential probiotics based on genomics.</title>
        <authorList>
            <person name="Niu D."/>
        </authorList>
    </citation>
    <scope>NUCLEOTIDE SEQUENCE</scope>
    <source>
        <strain evidence="8">ZSB1</strain>
    </source>
</reference>
<dbReference type="InterPro" id="IPR044068">
    <property type="entry name" value="CB"/>
</dbReference>
<dbReference type="PROSITE" id="PS51898">
    <property type="entry name" value="TYR_RECOMBINASE"/>
    <property type="match status" value="1"/>
</dbReference>
<dbReference type="InterPro" id="IPR028259">
    <property type="entry name" value="AP2-like_int_N"/>
</dbReference>
<dbReference type="EMBL" id="CP123751">
    <property type="protein sequence ID" value="WHQ80629.1"/>
    <property type="molecule type" value="Genomic_DNA"/>
</dbReference>
<keyword evidence="4" id="KW-0233">DNA recombination</keyword>
<dbReference type="Gene3D" id="1.10.150.130">
    <property type="match status" value="1"/>
</dbReference>
<dbReference type="PANTHER" id="PTHR30349">
    <property type="entry name" value="PHAGE INTEGRASE-RELATED"/>
    <property type="match status" value="1"/>
</dbReference>
<dbReference type="Pfam" id="PF00589">
    <property type="entry name" value="Phage_integrase"/>
    <property type="match status" value="1"/>
</dbReference>
<evidence type="ECO:0000256" key="2">
    <source>
        <dbReference type="ARBA" id="ARBA00022908"/>
    </source>
</evidence>
<evidence type="ECO:0000313" key="9">
    <source>
        <dbReference type="Proteomes" id="UP001238155"/>
    </source>
</evidence>
<dbReference type="InterPro" id="IPR011010">
    <property type="entry name" value="DNA_brk_join_enz"/>
</dbReference>
<accession>A0AAJ6FP74</accession>
<comment type="similarity">
    <text evidence="1">Belongs to the 'phage' integrase family.</text>
</comment>
<evidence type="ECO:0000259" key="6">
    <source>
        <dbReference type="PROSITE" id="PS51898"/>
    </source>
</evidence>
<evidence type="ECO:0000256" key="5">
    <source>
        <dbReference type="PROSITE-ProRule" id="PRU01248"/>
    </source>
</evidence>
<evidence type="ECO:0000256" key="3">
    <source>
        <dbReference type="ARBA" id="ARBA00023125"/>
    </source>
</evidence>
<dbReference type="Gene3D" id="1.10.443.10">
    <property type="entry name" value="Intergrase catalytic core"/>
    <property type="match status" value="1"/>
</dbReference>
<dbReference type="GO" id="GO:0006310">
    <property type="term" value="P:DNA recombination"/>
    <property type="evidence" value="ECO:0007669"/>
    <property type="project" value="UniProtKB-KW"/>
</dbReference>
<dbReference type="GO" id="GO:0003677">
    <property type="term" value="F:DNA binding"/>
    <property type="evidence" value="ECO:0007669"/>
    <property type="project" value="UniProtKB-UniRule"/>
</dbReference>
<evidence type="ECO:0000313" key="8">
    <source>
        <dbReference type="EMBL" id="WHQ80629.1"/>
    </source>
</evidence>
<dbReference type="InterPro" id="IPR050090">
    <property type="entry name" value="Tyrosine_recombinase_XerCD"/>
</dbReference>
<evidence type="ECO:0000256" key="4">
    <source>
        <dbReference type="ARBA" id="ARBA00023172"/>
    </source>
</evidence>
<organism evidence="8 9">
    <name type="scientific">Ligilactobacillus animalis</name>
    <dbReference type="NCBI Taxonomy" id="1605"/>
    <lineage>
        <taxon>Bacteria</taxon>
        <taxon>Bacillati</taxon>
        <taxon>Bacillota</taxon>
        <taxon>Bacilli</taxon>
        <taxon>Lactobacillales</taxon>
        <taxon>Lactobacillaceae</taxon>
        <taxon>Ligilactobacillus</taxon>
    </lineage>
</organism>
<dbReference type="RefSeq" id="WP_283534825.1">
    <property type="nucleotide sequence ID" value="NZ_CP123751.1"/>
</dbReference>
<dbReference type="InterPro" id="IPR004107">
    <property type="entry name" value="Integrase_SAM-like_N"/>
</dbReference>
<dbReference type="InterPro" id="IPR010998">
    <property type="entry name" value="Integrase_recombinase_N"/>
</dbReference>
<feature type="domain" description="Core-binding (CB)" evidence="7">
    <location>
        <begin position="59"/>
        <end position="140"/>
    </location>
</feature>
<dbReference type="InterPro" id="IPR013762">
    <property type="entry name" value="Integrase-like_cat_sf"/>
</dbReference>
<dbReference type="AlphaFoldDB" id="A0AAJ6FP74"/>
<name>A0AAJ6FP74_9LACO</name>